<name>A0A255DGQ9_9MYCO</name>
<dbReference type="AlphaFoldDB" id="A0A255DGQ9"/>
<evidence type="ECO:0008006" key="4">
    <source>
        <dbReference type="Google" id="ProtNLM"/>
    </source>
</evidence>
<keyword evidence="1" id="KW-1133">Transmembrane helix</keyword>
<evidence type="ECO:0000256" key="1">
    <source>
        <dbReference type="SAM" id="Phobius"/>
    </source>
</evidence>
<gene>
    <name evidence="2" type="ORF">CG716_15685</name>
</gene>
<dbReference type="Proteomes" id="UP000216063">
    <property type="component" value="Unassembled WGS sequence"/>
</dbReference>
<dbReference type="EMBL" id="NOZR01000012">
    <property type="protein sequence ID" value="OYN78444.1"/>
    <property type="molecule type" value="Genomic_DNA"/>
</dbReference>
<protein>
    <recommendedName>
        <fullName evidence="4">SHOCT domain-containing protein</fullName>
    </recommendedName>
</protein>
<comment type="caution">
    <text evidence="2">The sequence shown here is derived from an EMBL/GenBank/DDBJ whole genome shotgun (WGS) entry which is preliminary data.</text>
</comment>
<proteinExistence type="predicted"/>
<reference evidence="2 3" key="1">
    <citation type="submission" date="2017-07" db="EMBL/GenBank/DDBJ databases">
        <title>The new phylogeny of genus Mycobacterium.</title>
        <authorList>
            <person name="Tortoli E."/>
            <person name="Trovato A."/>
            <person name="Cirillo D.M."/>
        </authorList>
    </citation>
    <scope>NUCLEOTIDE SEQUENCE [LARGE SCALE GENOMIC DNA]</scope>
    <source>
        <strain evidence="2 3">ATCC 33027</strain>
    </source>
</reference>
<evidence type="ECO:0000313" key="3">
    <source>
        <dbReference type="Proteomes" id="UP000216063"/>
    </source>
</evidence>
<feature type="transmembrane region" description="Helical" evidence="1">
    <location>
        <begin position="73"/>
        <end position="90"/>
    </location>
</feature>
<keyword evidence="1" id="KW-0472">Membrane</keyword>
<organism evidence="2 3">
    <name type="scientific">Mycolicibacterium sphagni</name>
    <dbReference type="NCBI Taxonomy" id="1786"/>
    <lineage>
        <taxon>Bacteria</taxon>
        <taxon>Bacillati</taxon>
        <taxon>Actinomycetota</taxon>
        <taxon>Actinomycetes</taxon>
        <taxon>Mycobacteriales</taxon>
        <taxon>Mycobacteriaceae</taxon>
        <taxon>Mycolicibacterium</taxon>
    </lineage>
</organism>
<keyword evidence="1" id="KW-0812">Transmembrane</keyword>
<feature type="transmembrane region" description="Helical" evidence="1">
    <location>
        <begin position="96"/>
        <end position="115"/>
    </location>
</feature>
<feature type="transmembrane region" description="Helical" evidence="1">
    <location>
        <begin position="45"/>
        <end position="66"/>
    </location>
</feature>
<keyword evidence="3" id="KW-1185">Reference proteome</keyword>
<evidence type="ECO:0000313" key="2">
    <source>
        <dbReference type="EMBL" id="OYN78444.1"/>
    </source>
</evidence>
<sequence length="258" mass="28648">MTAVYRGPVMWRTIATLSALWWVLIVAPALIGTRLLDHAGTAAATGRVLGVWLVGYVAQFVVFLMISRRSPRPVLLGWFISSMVPWAADWTAPLSLWWLAMWTALVVGYATWLVGAVSKVDHLRRDGVRGVGVVLEVIRPMFNVVVNKDAGRRVLRLSVERSDGGAPYEANLTGTFALGEVPESEDRVVVRIDPDEPHVIELIEDEPILRAAPQPTDLDPEMAERLRTLKIMRDRGDLTDAEFATARKRFLDQGSAPE</sequence>
<accession>A0A255DGQ9</accession>